<protein>
    <recommendedName>
        <fullName evidence="1">Tc1-like transposase DDE domain-containing protein</fullName>
    </recommendedName>
</protein>
<dbReference type="InterPro" id="IPR012337">
    <property type="entry name" value="RNaseH-like_sf"/>
</dbReference>
<dbReference type="PANTHER" id="PTHR46564">
    <property type="entry name" value="TRANSPOSASE"/>
    <property type="match status" value="1"/>
</dbReference>
<proteinExistence type="predicted"/>
<keyword evidence="3" id="KW-1185">Reference proteome</keyword>
<gene>
    <name evidence="2" type="ORF">WJX73_006060</name>
</gene>
<dbReference type="SUPFAM" id="SSF46689">
    <property type="entry name" value="Homeodomain-like"/>
    <property type="match status" value="1"/>
</dbReference>
<evidence type="ECO:0000313" key="3">
    <source>
        <dbReference type="Proteomes" id="UP001465755"/>
    </source>
</evidence>
<evidence type="ECO:0000259" key="1">
    <source>
        <dbReference type="Pfam" id="PF13358"/>
    </source>
</evidence>
<accession>A0AAW1PS14</accession>
<dbReference type="Gene3D" id="3.30.420.10">
    <property type="entry name" value="Ribonuclease H-like superfamily/Ribonuclease H"/>
    <property type="match status" value="1"/>
</dbReference>
<feature type="domain" description="Tc1-like transposase DDE" evidence="1">
    <location>
        <begin position="191"/>
        <end position="252"/>
    </location>
</feature>
<dbReference type="Pfam" id="PF13384">
    <property type="entry name" value="HTH_23"/>
    <property type="match status" value="1"/>
</dbReference>
<dbReference type="AlphaFoldDB" id="A0AAW1PS14"/>
<evidence type="ECO:0000313" key="2">
    <source>
        <dbReference type="EMBL" id="KAK9810893.1"/>
    </source>
</evidence>
<comment type="caution">
    <text evidence="2">The sequence shown here is derived from an EMBL/GenBank/DDBJ whole genome shotgun (WGS) entry which is preliminary data.</text>
</comment>
<dbReference type="Pfam" id="PF13358">
    <property type="entry name" value="DDE_3"/>
    <property type="match status" value="1"/>
</dbReference>
<name>A0AAW1PS14_9CHLO</name>
<dbReference type="EMBL" id="JALJOQ010000013">
    <property type="protein sequence ID" value="KAK9810893.1"/>
    <property type="molecule type" value="Genomic_DNA"/>
</dbReference>
<dbReference type="SUPFAM" id="SSF53098">
    <property type="entry name" value="Ribonuclease H-like"/>
    <property type="match status" value="1"/>
</dbReference>
<dbReference type="GO" id="GO:0003676">
    <property type="term" value="F:nucleic acid binding"/>
    <property type="evidence" value="ECO:0007669"/>
    <property type="project" value="InterPro"/>
</dbReference>
<dbReference type="InterPro" id="IPR009057">
    <property type="entry name" value="Homeodomain-like_sf"/>
</dbReference>
<reference evidence="2 3" key="1">
    <citation type="journal article" date="2024" name="Nat. Commun.">
        <title>Phylogenomics reveals the evolutionary origins of lichenization in chlorophyte algae.</title>
        <authorList>
            <person name="Puginier C."/>
            <person name="Libourel C."/>
            <person name="Otte J."/>
            <person name="Skaloud P."/>
            <person name="Haon M."/>
            <person name="Grisel S."/>
            <person name="Petersen M."/>
            <person name="Berrin J.G."/>
            <person name="Delaux P.M."/>
            <person name="Dal Grande F."/>
            <person name="Keller J."/>
        </authorList>
    </citation>
    <scope>NUCLEOTIDE SEQUENCE [LARGE SCALE GENOMIC DNA]</scope>
    <source>
        <strain evidence="2 3">SAG 2036</strain>
    </source>
</reference>
<dbReference type="Proteomes" id="UP001465755">
    <property type="component" value="Unassembled WGS sequence"/>
</dbReference>
<organism evidence="2 3">
    <name type="scientific">Symbiochloris irregularis</name>
    <dbReference type="NCBI Taxonomy" id="706552"/>
    <lineage>
        <taxon>Eukaryota</taxon>
        <taxon>Viridiplantae</taxon>
        <taxon>Chlorophyta</taxon>
        <taxon>core chlorophytes</taxon>
        <taxon>Trebouxiophyceae</taxon>
        <taxon>Trebouxiales</taxon>
        <taxon>Trebouxiaceae</taxon>
        <taxon>Symbiochloris</taxon>
    </lineage>
</organism>
<dbReference type="InterPro" id="IPR036397">
    <property type="entry name" value="RNaseH_sf"/>
</dbReference>
<dbReference type="PANTHER" id="PTHR46564:SF1">
    <property type="entry name" value="TRANSPOSASE"/>
    <property type="match status" value="1"/>
</dbReference>
<dbReference type="InterPro" id="IPR038717">
    <property type="entry name" value="Tc1-like_DDE_dom"/>
</dbReference>
<sequence>MPAPKSQDICELIVAKYIEEGLPQETIARHVGCCLKTVSQTLKRFREGQQLVLKGRTGCKHSNRQFNEETLAELKQLLFEDDALYLDELRDLLELRTGLCTSISGVQRALEELNITRKQLTTRARESDPYRRAVYASRMFNCYQLPHFIFIDESSADQRPCDRLWSTYYIRVDAICAADMINFAKDNLVPVMRPFANAQSVLVLDNCRIHHDEEFQQILKQHGMRVEFWPPYSPQLNPIELAWGKMKSILRRWSSNLAEVGMTQKQALAWALQQVTPEDCRSYILSCGSLYDGHSTCLYSE</sequence>